<protein>
    <submittedName>
        <fullName evidence="1">Uncharacterized protein</fullName>
    </submittedName>
</protein>
<proteinExistence type="predicted"/>
<dbReference type="Proteomes" id="UP001165960">
    <property type="component" value="Unassembled WGS sequence"/>
</dbReference>
<organism evidence="1 2">
    <name type="scientific">Entomophthora muscae</name>
    <dbReference type="NCBI Taxonomy" id="34485"/>
    <lineage>
        <taxon>Eukaryota</taxon>
        <taxon>Fungi</taxon>
        <taxon>Fungi incertae sedis</taxon>
        <taxon>Zoopagomycota</taxon>
        <taxon>Entomophthoromycotina</taxon>
        <taxon>Entomophthoromycetes</taxon>
        <taxon>Entomophthorales</taxon>
        <taxon>Entomophthoraceae</taxon>
        <taxon>Entomophthora</taxon>
    </lineage>
</organism>
<accession>A0ACC2S9R5</accession>
<evidence type="ECO:0000313" key="1">
    <source>
        <dbReference type="EMBL" id="KAJ9059139.1"/>
    </source>
</evidence>
<gene>
    <name evidence="1" type="ORF">DSO57_1005642</name>
</gene>
<comment type="caution">
    <text evidence="1">The sequence shown here is derived from an EMBL/GenBank/DDBJ whole genome shotgun (WGS) entry which is preliminary data.</text>
</comment>
<evidence type="ECO:0000313" key="2">
    <source>
        <dbReference type="Proteomes" id="UP001165960"/>
    </source>
</evidence>
<name>A0ACC2S9R5_9FUNG</name>
<dbReference type="EMBL" id="QTSX02005695">
    <property type="protein sequence ID" value="KAJ9059139.1"/>
    <property type="molecule type" value="Genomic_DNA"/>
</dbReference>
<reference evidence="1" key="1">
    <citation type="submission" date="2022-04" db="EMBL/GenBank/DDBJ databases">
        <title>Genome of the entomopathogenic fungus Entomophthora muscae.</title>
        <authorList>
            <person name="Elya C."/>
            <person name="Lovett B.R."/>
            <person name="Lee E."/>
            <person name="Macias A.M."/>
            <person name="Hajek A.E."/>
            <person name="De Bivort B.L."/>
            <person name="Kasson M.T."/>
            <person name="De Fine Licht H.H."/>
            <person name="Stajich J.E."/>
        </authorList>
    </citation>
    <scope>NUCLEOTIDE SEQUENCE</scope>
    <source>
        <strain evidence="1">Berkeley</strain>
    </source>
</reference>
<sequence length="381" mass="42064">MSQITEGSPNRRHILGISVLGFCLIAYTIMAEVSQYLQKSLHFTSPFFILWYSHSFYLLIFPIDLVTRKVFMGIDFSSSISSVRSQVEGIEKEYDDAYSRRGSLIYFGRFVLLVAVTLTMGAYLWYVAIGLTSMASLTTIYNTSCFFAYVFSVYGRLEPFNKQKAFSVIISILGVVVITTFGARDENTHDSFKGNVVVLASAVLIGLFEVIYKKYTVSEKAPTILQSNFTSSYIGLITFGLLWFPLPLLHYLEIEQFQIPDSTSLLLLTVNALMGVAYNAGLMVVISMTSPVFASVGIMVTIPLITCVDGIILAEIPGANVWIGGFIIALGFVILTHATINEKPHHTQPVSGPLSDELGPNSLSRPTLPPTEATPIIKRKQ</sequence>
<keyword evidence="2" id="KW-1185">Reference proteome</keyword>